<feature type="compositionally biased region" description="Polar residues" evidence="1">
    <location>
        <begin position="473"/>
        <end position="490"/>
    </location>
</feature>
<dbReference type="PANTHER" id="PTHR38248">
    <property type="entry name" value="FUNK1 6"/>
    <property type="match status" value="1"/>
</dbReference>
<dbReference type="VEuPathDB" id="FungiDB:ACJ73_04918"/>
<gene>
    <name evidence="3" type="ORF">ACJ73_04918</name>
</gene>
<evidence type="ECO:0000259" key="2">
    <source>
        <dbReference type="Pfam" id="PF17667"/>
    </source>
</evidence>
<proteinExistence type="predicted"/>
<dbReference type="STRING" id="1658174.A0A1J9R6X5"/>
<dbReference type="OrthoDB" id="4178017at2759"/>
<dbReference type="Proteomes" id="UP000242791">
    <property type="component" value="Unassembled WGS sequence"/>
</dbReference>
<evidence type="ECO:0000313" key="4">
    <source>
        <dbReference type="Proteomes" id="UP000242791"/>
    </source>
</evidence>
<feature type="domain" description="Fungal-type protein kinase" evidence="2">
    <location>
        <begin position="241"/>
        <end position="615"/>
    </location>
</feature>
<dbReference type="EMBL" id="LGTZ01000722">
    <property type="protein sequence ID" value="OJD23732.1"/>
    <property type="molecule type" value="Genomic_DNA"/>
</dbReference>
<keyword evidence="4" id="KW-1185">Reference proteome</keyword>
<evidence type="ECO:0000256" key="1">
    <source>
        <dbReference type="SAM" id="MobiDB-lite"/>
    </source>
</evidence>
<dbReference type="Gene3D" id="1.10.510.10">
    <property type="entry name" value="Transferase(Phosphotransferase) domain 1"/>
    <property type="match status" value="1"/>
</dbReference>
<name>A0A1J9R6X5_9EURO</name>
<evidence type="ECO:0000313" key="3">
    <source>
        <dbReference type="EMBL" id="OJD23732.1"/>
    </source>
</evidence>
<dbReference type="InterPro" id="IPR040976">
    <property type="entry name" value="Pkinase_fungal"/>
</dbReference>
<sequence length="718" mass="81125">MAPSKSDIIAAHTLGNSLANFQDIYDTIIVEGQEEHAKVTEKRLLQLLTALQANPICFELPSRRRGTLFGDIVWLLSAVNSGQFDINSLHPLLKAIRDGEPDEIIWDKVYEAVTESTPPPKPALPFHQTPLSRNTSSIANSSEYRKDFDAVLKEELDSLYVGVPEVYDKLFENVQGLELAAGAVLDKCKGGEDPLYREGTGWRGWPEGAKERDVLAWVTEKISEFIQLFEEHAPDQDIQLHSRDTKCHWSHILIPGELKNDPKYDKRSMAWLDLARYVREVMAPRDLPSEDSAIQGSRRFVLGFTLCGSNMRLWLFDRLGGIASETFDINEDGFRFVSIILGFLQMNQQQLGYDPTILTAADGARYIEIERNGEAERLIIDEQIARAPSCVAGRGTICWRAHREGDESNTVLVIKDSWQYPEREEEGELLREAMENGVINVAGYYHHETVKVDGVDDDIRNSVRRGLDITKAANYTPNTSRPPLSRGNSHTARKDGSSNRKRSSTSIDPALPATKSTVILLKAMIDCLDGYMSLYDKTGLIQSDISPNNLMISEDGRGFVIDLDLAVHKDRVKASEARLKTGTRAFMAIGVLWGKQQHSFMHDLESFFWVLFWICVHCEGPAKARVDTDYEKWNYISMNELTVLKVGIVGVEPMFLEKINRDFTPHYQPLVKYVNRLRRAVFPKDKPWEKEDVELPLQMERILQDAVADPGVVSGVEE</sequence>
<dbReference type="SUPFAM" id="SSF56112">
    <property type="entry name" value="Protein kinase-like (PK-like)"/>
    <property type="match status" value="1"/>
</dbReference>
<protein>
    <recommendedName>
        <fullName evidence="2">Fungal-type protein kinase domain-containing protein</fullName>
    </recommendedName>
</protein>
<reference evidence="3 4" key="1">
    <citation type="submission" date="2015-08" db="EMBL/GenBank/DDBJ databases">
        <title>Emmonsia species relationships and genome sequence.</title>
        <authorList>
            <person name="Cuomo C.A."/>
            <person name="Schwartz I.S."/>
            <person name="Kenyon C."/>
            <person name="De Hoog G.S."/>
            <person name="Govender N.P."/>
            <person name="Botha A."/>
            <person name="Moreno L."/>
            <person name="De Vries M."/>
            <person name="Munoz J.F."/>
            <person name="Stielow J.B."/>
        </authorList>
    </citation>
    <scope>NUCLEOTIDE SEQUENCE [LARGE SCALE GENOMIC DNA]</scope>
    <source>
        <strain evidence="3 4">EI222</strain>
    </source>
</reference>
<dbReference type="Pfam" id="PF17667">
    <property type="entry name" value="Pkinase_fungal"/>
    <property type="match status" value="1"/>
</dbReference>
<dbReference type="PANTHER" id="PTHR38248:SF2">
    <property type="entry name" value="FUNK1 11"/>
    <property type="match status" value="1"/>
</dbReference>
<dbReference type="AlphaFoldDB" id="A0A1J9R6X5"/>
<feature type="region of interest" description="Disordered" evidence="1">
    <location>
        <begin position="470"/>
        <end position="509"/>
    </location>
</feature>
<comment type="caution">
    <text evidence="3">The sequence shown here is derived from an EMBL/GenBank/DDBJ whole genome shotgun (WGS) entry which is preliminary data.</text>
</comment>
<accession>A0A1J9R6X5</accession>
<dbReference type="InterPro" id="IPR011009">
    <property type="entry name" value="Kinase-like_dom_sf"/>
</dbReference>
<organism evidence="3 4">
    <name type="scientific">Blastomyces percursus</name>
    <dbReference type="NCBI Taxonomy" id="1658174"/>
    <lineage>
        <taxon>Eukaryota</taxon>
        <taxon>Fungi</taxon>
        <taxon>Dikarya</taxon>
        <taxon>Ascomycota</taxon>
        <taxon>Pezizomycotina</taxon>
        <taxon>Eurotiomycetes</taxon>
        <taxon>Eurotiomycetidae</taxon>
        <taxon>Onygenales</taxon>
        <taxon>Ajellomycetaceae</taxon>
        <taxon>Blastomyces</taxon>
    </lineage>
</organism>